<comment type="function">
    <text evidence="6">Specifically methylates the guanine in position 1207 of 16S rRNA in the 30S particle.</text>
</comment>
<proteinExistence type="inferred from homology"/>
<reference evidence="10" key="1">
    <citation type="submission" date="2016-06" db="EMBL/GenBank/DDBJ databases">
        <authorList>
            <person name="Chen W."/>
            <person name="Hasegawa D.K."/>
        </authorList>
    </citation>
    <scope>NUCLEOTIDE SEQUENCE [LARGE SCALE GENOMIC DNA]</scope>
    <source>
        <strain evidence="10">MEAM1</strain>
    </source>
</reference>
<evidence type="ECO:0000259" key="7">
    <source>
        <dbReference type="Pfam" id="PF05175"/>
    </source>
</evidence>
<feature type="domain" description="Methyltransferase small" evidence="7">
    <location>
        <begin position="167"/>
        <end position="333"/>
    </location>
</feature>
<dbReference type="Pfam" id="PF08468">
    <property type="entry name" value="MTS_N"/>
    <property type="match status" value="1"/>
</dbReference>
<keyword evidence="4 6" id="KW-0808">Transferase</keyword>
<dbReference type="InterPro" id="IPR029063">
    <property type="entry name" value="SAM-dependent_MTases_sf"/>
</dbReference>
<dbReference type="Proteomes" id="UP000216438">
    <property type="component" value="Chromosome"/>
</dbReference>
<accession>A0A249DX95</accession>
<evidence type="ECO:0000256" key="6">
    <source>
        <dbReference type="HAMAP-Rule" id="MF_01862"/>
    </source>
</evidence>
<evidence type="ECO:0000256" key="3">
    <source>
        <dbReference type="ARBA" id="ARBA00022603"/>
    </source>
</evidence>
<evidence type="ECO:0000313" key="9">
    <source>
        <dbReference type="EMBL" id="ASX26158.1"/>
    </source>
</evidence>
<evidence type="ECO:0000313" key="10">
    <source>
        <dbReference type="Proteomes" id="UP000216438"/>
    </source>
</evidence>
<evidence type="ECO:0000256" key="2">
    <source>
        <dbReference type="ARBA" id="ARBA00022552"/>
    </source>
</evidence>
<keyword evidence="5 6" id="KW-0949">S-adenosyl-L-methionine</keyword>
<dbReference type="AlphaFoldDB" id="A0A249DX95"/>
<dbReference type="OrthoDB" id="9816072at2"/>
<dbReference type="HAMAP" id="MF_01862">
    <property type="entry name" value="16SrRNA_methyltr_C"/>
    <property type="match status" value="1"/>
</dbReference>
<dbReference type="NCBIfam" id="NF007023">
    <property type="entry name" value="PRK09489.1"/>
    <property type="match status" value="1"/>
</dbReference>
<dbReference type="Pfam" id="PF05175">
    <property type="entry name" value="MTS"/>
    <property type="match status" value="1"/>
</dbReference>
<evidence type="ECO:0000256" key="5">
    <source>
        <dbReference type="ARBA" id="ARBA00022691"/>
    </source>
</evidence>
<dbReference type="Gene3D" id="3.40.50.150">
    <property type="entry name" value="Vaccinia Virus protein VP39"/>
    <property type="match status" value="2"/>
</dbReference>
<organism evidence="9 10">
    <name type="scientific">Candidatus Hamiltonella defensa</name>
    <name type="common">Bemisia tabaci</name>
    <dbReference type="NCBI Taxonomy" id="672795"/>
    <lineage>
        <taxon>Bacteria</taxon>
        <taxon>Pseudomonadati</taxon>
        <taxon>Pseudomonadota</taxon>
        <taxon>Gammaproteobacteria</taxon>
        <taxon>Enterobacterales</taxon>
        <taxon>Enterobacteriaceae</taxon>
        <taxon>aphid secondary symbionts</taxon>
        <taxon>Candidatus Williamhamiltonella</taxon>
    </lineage>
</organism>
<dbReference type="InterPro" id="IPR046977">
    <property type="entry name" value="RsmC/RlmG"/>
</dbReference>
<dbReference type="InterPro" id="IPR013675">
    <property type="entry name" value="Mtase_sm_N"/>
</dbReference>
<keyword evidence="2 6" id="KW-0698">rRNA processing</keyword>
<reference evidence="9 10" key="2">
    <citation type="submission" date="2017-09" db="EMBL/GenBank/DDBJ databases">
        <title>The genome of whitefly Bemisia tabaci, a global crop pest, provides novel insights into virus transmission, host adaptation and insecticide resistance.</title>
        <authorList>
            <person name="Kaur N."/>
            <person name="Kliot A."/>
            <person name="Pinheiro P.V."/>
            <person name="Luan J."/>
            <person name="Zheng Y."/>
            <person name="Liu W."/>
            <person name="Sun H."/>
            <person name="Yang X."/>
            <person name="Xu Y."/>
            <person name="Luo Y."/>
            <person name="Kruse A."/>
            <person name="Fisher T.W."/>
            <person name="Nelson D.R."/>
            <person name="Elimelech M."/>
            <person name="MacCoss M."/>
            <person name="Johnson R."/>
            <person name="Cohen E."/>
            <person name="Hunter W.B."/>
            <person name="Brown J.K."/>
            <person name="Jander G."/>
            <person name="Cilia M."/>
            <person name="Douglas A.E."/>
            <person name="Ghanim M."/>
            <person name="Simmons A.M."/>
            <person name="Wintermantel W.M."/>
            <person name="Ling K.-S."/>
            <person name="Fei Z."/>
        </authorList>
    </citation>
    <scope>NUCLEOTIDE SEQUENCE [LARGE SCALE GENOMIC DNA]</scope>
    <source>
        <strain evidence="9 10">MEAM1</strain>
    </source>
</reference>
<keyword evidence="1 6" id="KW-0963">Cytoplasm</keyword>
<dbReference type="RefSeq" id="WP_016857180.1">
    <property type="nucleotide sequence ID" value="NZ_CP016303.1"/>
</dbReference>
<comment type="subunit">
    <text evidence="6">Monomer.</text>
</comment>
<evidence type="ECO:0000256" key="4">
    <source>
        <dbReference type="ARBA" id="ARBA00022679"/>
    </source>
</evidence>
<comment type="catalytic activity">
    <reaction evidence="6">
        <text>guanosine(1207) in 16S rRNA + S-adenosyl-L-methionine = N(2)-methylguanosine(1207) in 16S rRNA + S-adenosyl-L-homocysteine + H(+)</text>
        <dbReference type="Rhea" id="RHEA:42736"/>
        <dbReference type="Rhea" id="RHEA-COMP:10213"/>
        <dbReference type="Rhea" id="RHEA-COMP:10214"/>
        <dbReference type="ChEBI" id="CHEBI:15378"/>
        <dbReference type="ChEBI" id="CHEBI:57856"/>
        <dbReference type="ChEBI" id="CHEBI:59789"/>
        <dbReference type="ChEBI" id="CHEBI:74269"/>
        <dbReference type="ChEBI" id="CHEBI:74481"/>
        <dbReference type="EC" id="2.1.1.172"/>
    </reaction>
</comment>
<sequence length="336" mass="37779">MSDLTPPSEILLRHTREFAERSVIFSGDLQDLLPAQFNAKQIRVHTQEYQHWRLLSPVLKNDIQFGVLPSEDLVSKTDTVIFYWPKNKAQAQFQLEHLCSLFPSQTNIFIVGENRSGIGSAKALLAENIGLHKMDAARRCSLYYGCLKQKPVFNMESQWRRYQVKDVQIKTLPGVFSANQLDEGSQLLLSSFDIPLSGKVLDLACGAGVLGTILARQSPQIELTLSDVNAAALESSRANLAVNHIKARVVPSDLYSDIPERFNLILSNLPFHKGLKTDLKMIEKCIEEAPGHLYKGGKLRLVANAFLPYPKLLNRTFGHYEVLTQNARFKVYQATL</sequence>
<comment type="subcellular location">
    <subcellularLocation>
        <location evidence="6">Cytoplasm</location>
    </subcellularLocation>
</comment>
<dbReference type="SUPFAM" id="SSF53335">
    <property type="entry name" value="S-adenosyl-L-methionine-dependent methyltransferases"/>
    <property type="match status" value="1"/>
</dbReference>
<dbReference type="EC" id="2.1.1.172" evidence="6"/>
<evidence type="ECO:0000259" key="8">
    <source>
        <dbReference type="Pfam" id="PF08468"/>
    </source>
</evidence>
<protein>
    <recommendedName>
        <fullName evidence="6">Ribosomal RNA small subunit methyltransferase C</fullName>
        <ecNumber evidence="6">2.1.1.172</ecNumber>
    </recommendedName>
    <alternativeName>
        <fullName evidence="6">16S rRNA m2G1207 methyltransferase</fullName>
    </alternativeName>
    <alternativeName>
        <fullName evidence="6">rRNA (guanine-N(2)-)-methyltransferase RsmC</fullName>
    </alternativeName>
</protein>
<comment type="similarity">
    <text evidence="6">Belongs to the methyltransferase superfamily. RsmC family.</text>
</comment>
<dbReference type="GO" id="GO:0005737">
    <property type="term" value="C:cytoplasm"/>
    <property type="evidence" value="ECO:0007669"/>
    <property type="project" value="UniProtKB-SubCell"/>
</dbReference>
<dbReference type="PANTHER" id="PTHR47816:SF4">
    <property type="entry name" value="RIBOSOMAL RNA SMALL SUBUNIT METHYLTRANSFERASE C"/>
    <property type="match status" value="1"/>
</dbReference>
<gene>
    <name evidence="6" type="primary">rsmC</name>
    <name evidence="9" type="ORF">BA171_03410</name>
</gene>
<dbReference type="PANTHER" id="PTHR47816">
    <property type="entry name" value="RIBOSOMAL RNA SMALL SUBUNIT METHYLTRANSFERASE C"/>
    <property type="match status" value="1"/>
</dbReference>
<dbReference type="EMBL" id="CP016303">
    <property type="protein sequence ID" value="ASX26158.1"/>
    <property type="molecule type" value="Genomic_DNA"/>
</dbReference>
<dbReference type="InterPro" id="IPR007848">
    <property type="entry name" value="Small_mtfrase_dom"/>
</dbReference>
<dbReference type="InterPro" id="IPR023543">
    <property type="entry name" value="rRNA_ssu_MeTfrase_C"/>
</dbReference>
<keyword evidence="3 6" id="KW-0489">Methyltransferase</keyword>
<dbReference type="CDD" id="cd02440">
    <property type="entry name" value="AdoMet_MTases"/>
    <property type="match status" value="1"/>
</dbReference>
<dbReference type="GO" id="GO:0052914">
    <property type="term" value="F:16S rRNA (guanine(1207)-N(2))-methyltransferase activity"/>
    <property type="evidence" value="ECO:0007669"/>
    <property type="project" value="UniProtKB-EC"/>
</dbReference>
<name>A0A249DX95_9ENTR</name>
<feature type="domain" description="Methyltransferase small N-terminal" evidence="8">
    <location>
        <begin position="8"/>
        <end position="162"/>
    </location>
</feature>
<evidence type="ECO:0000256" key="1">
    <source>
        <dbReference type="ARBA" id="ARBA00022490"/>
    </source>
</evidence>